<accession>A0A3D8ITC9</accession>
<evidence type="ECO:0000256" key="1">
    <source>
        <dbReference type="ARBA" id="ARBA00005952"/>
    </source>
</evidence>
<dbReference type="AlphaFoldDB" id="A0A3D8ITC9"/>
<evidence type="ECO:0000259" key="7">
    <source>
        <dbReference type="Pfam" id="PF01029"/>
    </source>
</evidence>
<reference evidence="8 9" key="1">
    <citation type="submission" date="2018-04" db="EMBL/GenBank/DDBJ databases">
        <title>Novel Campyloabacter and Helicobacter Species and Strains.</title>
        <authorList>
            <person name="Mannion A.J."/>
            <person name="Shen Z."/>
            <person name="Fox J.G."/>
        </authorList>
    </citation>
    <scope>NUCLEOTIDE SEQUENCE [LARGE SCALE GENOMIC DNA]</scope>
    <source>
        <strain evidence="8 9">MIT 12-6600</strain>
    </source>
</reference>
<dbReference type="InterPro" id="IPR011605">
    <property type="entry name" value="NusB_fam"/>
</dbReference>
<proteinExistence type="inferred from homology"/>
<keyword evidence="5 6" id="KW-0804">Transcription</keyword>
<name>A0A3D8ITC9_9HELI</name>
<dbReference type="InterPro" id="IPR035926">
    <property type="entry name" value="NusB-like_sf"/>
</dbReference>
<dbReference type="PANTHER" id="PTHR11078">
    <property type="entry name" value="N UTILIZATION SUBSTANCE PROTEIN B-RELATED"/>
    <property type="match status" value="1"/>
</dbReference>
<keyword evidence="9" id="KW-1185">Reference proteome</keyword>
<dbReference type="Gene3D" id="1.10.940.10">
    <property type="entry name" value="NusB-like"/>
    <property type="match status" value="1"/>
</dbReference>
<evidence type="ECO:0000256" key="3">
    <source>
        <dbReference type="ARBA" id="ARBA00022884"/>
    </source>
</evidence>
<keyword evidence="2 6" id="KW-0889">Transcription antitermination</keyword>
<dbReference type="GO" id="GO:0006353">
    <property type="term" value="P:DNA-templated transcription termination"/>
    <property type="evidence" value="ECO:0007669"/>
    <property type="project" value="UniProtKB-UniRule"/>
</dbReference>
<organism evidence="8 9">
    <name type="scientific">Helicobacter equorum</name>
    <dbReference type="NCBI Taxonomy" id="361872"/>
    <lineage>
        <taxon>Bacteria</taxon>
        <taxon>Pseudomonadati</taxon>
        <taxon>Campylobacterota</taxon>
        <taxon>Epsilonproteobacteria</taxon>
        <taxon>Campylobacterales</taxon>
        <taxon>Helicobacteraceae</taxon>
        <taxon>Helicobacter</taxon>
    </lineage>
</organism>
<evidence type="ECO:0000313" key="9">
    <source>
        <dbReference type="Proteomes" id="UP000256514"/>
    </source>
</evidence>
<dbReference type="GO" id="GO:0031564">
    <property type="term" value="P:transcription antitermination"/>
    <property type="evidence" value="ECO:0007669"/>
    <property type="project" value="UniProtKB-KW"/>
</dbReference>
<evidence type="ECO:0000256" key="6">
    <source>
        <dbReference type="HAMAP-Rule" id="MF_00073"/>
    </source>
</evidence>
<dbReference type="RefSeq" id="WP_115570714.1">
    <property type="nucleotide sequence ID" value="NZ_NXLT01000002.1"/>
</dbReference>
<evidence type="ECO:0000256" key="4">
    <source>
        <dbReference type="ARBA" id="ARBA00023015"/>
    </source>
</evidence>
<sequence length="144" mass="16194">MATRTQARNAVLGILYAYDIGNHTAIEEATQILEEKKIRHKQQDFALGLIQGVLTNLENLDTLINTHLKEWDISRLGRIECSILRLGAYELCYTQTDAPIVINEAIELGKIYGDENAPRLINGVLDSIQKLTKTTNTQNLEDTQ</sequence>
<dbReference type="EMBL" id="NXLT01000002">
    <property type="protein sequence ID" value="RDU67904.1"/>
    <property type="molecule type" value="Genomic_DNA"/>
</dbReference>
<dbReference type="Proteomes" id="UP000256514">
    <property type="component" value="Unassembled WGS sequence"/>
</dbReference>
<protein>
    <recommendedName>
        <fullName evidence="6">Transcription antitermination protein NusB</fullName>
    </recommendedName>
    <alternativeName>
        <fullName evidence="6">Antitermination factor NusB</fullName>
    </alternativeName>
</protein>
<dbReference type="SUPFAM" id="SSF48013">
    <property type="entry name" value="NusB-like"/>
    <property type="match status" value="1"/>
</dbReference>
<gene>
    <name evidence="6" type="primary">nusB</name>
    <name evidence="8" type="ORF">CQA54_02970</name>
</gene>
<keyword evidence="4 6" id="KW-0805">Transcription regulation</keyword>
<dbReference type="GO" id="GO:0005829">
    <property type="term" value="C:cytosol"/>
    <property type="evidence" value="ECO:0007669"/>
    <property type="project" value="TreeGrafter"/>
</dbReference>
<dbReference type="PANTHER" id="PTHR11078:SF3">
    <property type="entry name" value="ANTITERMINATION NUSB DOMAIN-CONTAINING PROTEIN"/>
    <property type="match status" value="1"/>
</dbReference>
<evidence type="ECO:0000256" key="5">
    <source>
        <dbReference type="ARBA" id="ARBA00023163"/>
    </source>
</evidence>
<comment type="function">
    <text evidence="6">Involved in transcription antitermination. Required for transcription of ribosomal RNA (rRNA) genes. Binds specifically to the boxA antiterminator sequence of the ribosomal RNA (rrn) operons.</text>
</comment>
<comment type="similarity">
    <text evidence="1 6">Belongs to the NusB family.</text>
</comment>
<dbReference type="NCBIfam" id="TIGR01951">
    <property type="entry name" value="nusB"/>
    <property type="match status" value="1"/>
</dbReference>
<comment type="caution">
    <text evidence="8">The sequence shown here is derived from an EMBL/GenBank/DDBJ whole genome shotgun (WGS) entry which is preliminary data.</text>
</comment>
<dbReference type="InterPro" id="IPR006027">
    <property type="entry name" value="NusB_RsmB_TIM44"/>
</dbReference>
<evidence type="ECO:0000256" key="2">
    <source>
        <dbReference type="ARBA" id="ARBA00022814"/>
    </source>
</evidence>
<dbReference type="Pfam" id="PF01029">
    <property type="entry name" value="NusB"/>
    <property type="match status" value="1"/>
</dbReference>
<dbReference type="HAMAP" id="MF_00073">
    <property type="entry name" value="NusB"/>
    <property type="match status" value="1"/>
</dbReference>
<keyword evidence="3 6" id="KW-0694">RNA-binding</keyword>
<dbReference type="OrthoDB" id="9797817at2"/>
<evidence type="ECO:0000313" key="8">
    <source>
        <dbReference type="EMBL" id="RDU67904.1"/>
    </source>
</evidence>
<feature type="domain" description="NusB/RsmB/TIM44" evidence="7">
    <location>
        <begin position="6"/>
        <end position="130"/>
    </location>
</feature>
<dbReference type="GO" id="GO:0003723">
    <property type="term" value="F:RNA binding"/>
    <property type="evidence" value="ECO:0007669"/>
    <property type="project" value="UniProtKB-UniRule"/>
</dbReference>